<evidence type="ECO:0000313" key="4">
    <source>
        <dbReference type="Proteomes" id="UP000324176"/>
    </source>
</evidence>
<dbReference type="KEGG" id="nco:AAW31_04510"/>
<dbReference type="AlphaFoldDB" id="A0A0F7KCB9"/>
<evidence type="ECO:0000313" key="3">
    <source>
        <dbReference type="Proteomes" id="UP000034156"/>
    </source>
</evidence>
<accession>A0A0F7KCB9</accession>
<protein>
    <submittedName>
        <fullName evidence="1">Uncharacterized protein</fullName>
    </submittedName>
</protein>
<proteinExistence type="predicted"/>
<reference evidence="3" key="1">
    <citation type="submission" date="2015-05" db="EMBL/GenBank/DDBJ databases">
        <title>Draft genome of Nitrosomonas communis strain Nm2.</title>
        <authorList>
            <person name="Kozlowski J.A."/>
            <person name="Kits K.D."/>
            <person name="Stein L.Y."/>
        </authorList>
    </citation>
    <scope>NUCLEOTIDE SEQUENCE [LARGE SCALE GENOMIC DNA]</scope>
    <source>
        <strain evidence="3">Nm2</strain>
    </source>
</reference>
<dbReference type="PATRIC" id="fig|44574.3.peg.1086"/>
<reference evidence="1 3" key="2">
    <citation type="journal article" date="2016" name="Genome Announc.">
        <title>Genome Sequence of Nitrosomonas communis Strain Nm2, a Mesophilic Ammonia-Oxidizing Bacterium Isolated from Mediterranean Soil.</title>
        <authorList>
            <person name="Kozlowski J.A."/>
            <person name="Kits K.D."/>
            <person name="Stein L.Y."/>
        </authorList>
    </citation>
    <scope>NUCLEOTIDE SEQUENCE [LARGE SCALE GENOMIC DNA]</scope>
    <source>
        <strain evidence="1 3">Nm2</strain>
    </source>
</reference>
<dbReference type="Proteomes" id="UP000034156">
    <property type="component" value="Chromosome"/>
</dbReference>
<name>A0A0F7KCB9_9PROT</name>
<keyword evidence="3" id="KW-1185">Reference proteome</keyword>
<dbReference type="EMBL" id="VNHT01000091">
    <property type="protein sequence ID" value="TYP73717.1"/>
    <property type="molecule type" value="Genomic_DNA"/>
</dbReference>
<sequence length="80" mass="9398">MTSLRHALLVADAVLAITPTAPISPRLKPFTHHKEIRLPLLLFWFRTHVHVKQQLTILKYWTQIYAGLLHLLYKLFVNIM</sequence>
<dbReference type="EMBL" id="CP011451">
    <property type="protein sequence ID" value="AKH37241.1"/>
    <property type="molecule type" value="Genomic_DNA"/>
</dbReference>
<reference evidence="2 4" key="3">
    <citation type="submission" date="2019-07" db="EMBL/GenBank/DDBJ databases">
        <title>Active sludge and wastewater microbial communities from Klosterneuburg, Austria.</title>
        <authorList>
            <person name="Wagner M."/>
        </authorList>
    </citation>
    <scope>NUCLEOTIDE SEQUENCE [LARGE SCALE GENOMIC DNA]</scope>
    <source>
        <strain evidence="2 4">Nm2</strain>
    </source>
</reference>
<dbReference type="Proteomes" id="UP000324176">
    <property type="component" value="Unassembled WGS sequence"/>
</dbReference>
<gene>
    <name evidence="1" type="ORF">AAW31_04510</name>
    <name evidence="2" type="ORF">BCL69_10918</name>
</gene>
<evidence type="ECO:0000313" key="2">
    <source>
        <dbReference type="EMBL" id="TYP73717.1"/>
    </source>
</evidence>
<evidence type="ECO:0000313" key="1">
    <source>
        <dbReference type="EMBL" id="AKH37241.1"/>
    </source>
</evidence>
<organism evidence="1 3">
    <name type="scientific">Nitrosomonas communis</name>
    <dbReference type="NCBI Taxonomy" id="44574"/>
    <lineage>
        <taxon>Bacteria</taxon>
        <taxon>Pseudomonadati</taxon>
        <taxon>Pseudomonadota</taxon>
        <taxon>Betaproteobacteria</taxon>
        <taxon>Nitrosomonadales</taxon>
        <taxon>Nitrosomonadaceae</taxon>
        <taxon>Nitrosomonas</taxon>
    </lineage>
</organism>